<feature type="region of interest" description="Disordered" evidence="9">
    <location>
        <begin position="337"/>
        <end position="383"/>
    </location>
</feature>
<accession>A0A915DJS8</accession>
<evidence type="ECO:0000256" key="5">
    <source>
        <dbReference type="ARBA" id="ARBA00023136"/>
    </source>
</evidence>
<dbReference type="InterPro" id="IPR013098">
    <property type="entry name" value="Ig_I-set"/>
</dbReference>
<keyword evidence="4" id="KW-0677">Repeat</keyword>
<evidence type="ECO:0000256" key="1">
    <source>
        <dbReference type="ARBA" id="ARBA00004236"/>
    </source>
</evidence>
<dbReference type="FunFam" id="2.60.40.10:FF:000328">
    <property type="entry name" value="CLUMA_CG000981, isoform A"/>
    <property type="match status" value="1"/>
</dbReference>
<dbReference type="CDD" id="cd00096">
    <property type="entry name" value="Ig"/>
    <property type="match status" value="1"/>
</dbReference>
<dbReference type="Gene3D" id="2.60.40.10">
    <property type="entry name" value="Immunoglobulins"/>
    <property type="match status" value="3"/>
</dbReference>
<dbReference type="GO" id="GO:0005886">
    <property type="term" value="C:plasma membrane"/>
    <property type="evidence" value="ECO:0007669"/>
    <property type="project" value="UniProtKB-SubCell"/>
</dbReference>
<keyword evidence="11" id="KW-1185">Reference proteome</keyword>
<evidence type="ECO:0000256" key="8">
    <source>
        <dbReference type="ARBA" id="ARBA00023319"/>
    </source>
</evidence>
<dbReference type="PROSITE" id="PS50835">
    <property type="entry name" value="IG_LIKE"/>
    <property type="match status" value="3"/>
</dbReference>
<evidence type="ECO:0000256" key="7">
    <source>
        <dbReference type="ARBA" id="ARBA00023180"/>
    </source>
</evidence>
<feature type="domain" description="Ig-like" evidence="10">
    <location>
        <begin position="236"/>
        <end position="325"/>
    </location>
</feature>
<proteinExistence type="predicted"/>
<evidence type="ECO:0000259" key="10">
    <source>
        <dbReference type="PROSITE" id="PS50835"/>
    </source>
</evidence>
<dbReference type="InterPro" id="IPR036179">
    <property type="entry name" value="Ig-like_dom_sf"/>
</dbReference>
<dbReference type="Pfam" id="PF07679">
    <property type="entry name" value="I-set"/>
    <property type="match status" value="1"/>
</dbReference>
<dbReference type="GO" id="GO:0043005">
    <property type="term" value="C:neuron projection"/>
    <property type="evidence" value="ECO:0007669"/>
    <property type="project" value="TreeGrafter"/>
</dbReference>
<dbReference type="InterPro" id="IPR003598">
    <property type="entry name" value="Ig_sub2"/>
</dbReference>
<comment type="subcellular location">
    <subcellularLocation>
        <location evidence="1">Cell membrane</location>
    </subcellularLocation>
</comment>
<dbReference type="InterPro" id="IPR003599">
    <property type="entry name" value="Ig_sub"/>
</dbReference>
<reference evidence="12" key="1">
    <citation type="submission" date="2022-11" db="UniProtKB">
        <authorList>
            <consortium name="WormBaseParasite"/>
        </authorList>
    </citation>
    <scope>IDENTIFICATION</scope>
</reference>
<dbReference type="SUPFAM" id="SSF48726">
    <property type="entry name" value="Immunoglobulin"/>
    <property type="match status" value="3"/>
</dbReference>
<dbReference type="WBParaSite" id="jg20186.2">
    <property type="protein sequence ID" value="jg20186.2"/>
    <property type="gene ID" value="jg20186"/>
</dbReference>
<feature type="domain" description="Ig-like" evidence="10">
    <location>
        <begin position="134"/>
        <end position="223"/>
    </location>
</feature>
<keyword evidence="5" id="KW-0472">Membrane</keyword>
<dbReference type="InterPro" id="IPR007110">
    <property type="entry name" value="Ig-like_dom"/>
</dbReference>
<dbReference type="InterPro" id="IPR013783">
    <property type="entry name" value="Ig-like_fold"/>
</dbReference>
<keyword evidence="2" id="KW-1003">Cell membrane</keyword>
<sequence>MAASPRRLLNIPQKKDGHQLTVCVRSAPAQLLEKSMQNVTAMRGDTVEFKCTVQDVGKHMIAFFRDEVPPRLLAFDESVFRQPDKYELRARVNTDEWILRVRDVQESDIGGYICQLNSNPVLTKIGYLNLKIPPTVSRSLTPSAVEVREGHNVTLSCQAEGNPLPTVLWRRQDRQIIRYNGANGYGESVYKGSELRLHRVSRKHMSEYVCVASNGIPPDESWTIKLHVLFEPIVIPQSIVTEAPLGAMARIVCNVEAWPRPLVTWFFNDRELSDWNRYATEHGVSDRYKSVHVLEIKDVQPDQYGRYRCVAANDYGRHYADIRLIEAPAYQNANSVPALMEGSGSSSEDDEDQHEQPSASSQLNPHHHRRSKQQGNPGKQLKHGSTALADYYYDQLRQSEEAGKLSTGDGDLGAEPSTSSGCSLLRPGRNSRLWKCVFDISPGAAVFVTLQLMPPLVLLYYL</sequence>
<keyword evidence="7" id="KW-0325">Glycoprotein</keyword>
<evidence type="ECO:0000256" key="6">
    <source>
        <dbReference type="ARBA" id="ARBA00023157"/>
    </source>
</evidence>
<dbReference type="PANTHER" id="PTHR12231">
    <property type="entry name" value="CTX-RELATED TYPE I TRANSMEMBRANE PROTEIN"/>
    <property type="match status" value="1"/>
</dbReference>
<name>A0A915DJS8_9BILA</name>
<dbReference type="PANTHER" id="PTHR12231:SF253">
    <property type="entry name" value="DPR-INTERACTING PROTEIN ETA, ISOFORM B-RELATED"/>
    <property type="match status" value="1"/>
</dbReference>
<feature type="domain" description="Ig-like" evidence="10">
    <location>
        <begin position="28"/>
        <end position="119"/>
    </location>
</feature>
<dbReference type="Pfam" id="PF13927">
    <property type="entry name" value="Ig_3"/>
    <property type="match status" value="1"/>
</dbReference>
<keyword evidence="3" id="KW-0732">Signal</keyword>
<keyword evidence="8" id="KW-0393">Immunoglobulin domain</keyword>
<evidence type="ECO:0000313" key="11">
    <source>
        <dbReference type="Proteomes" id="UP000887574"/>
    </source>
</evidence>
<protein>
    <submittedName>
        <fullName evidence="12">Ig-like domain-containing protein</fullName>
    </submittedName>
</protein>
<dbReference type="Proteomes" id="UP000887574">
    <property type="component" value="Unplaced"/>
</dbReference>
<dbReference type="SMART" id="SM00408">
    <property type="entry name" value="IGc2"/>
    <property type="match status" value="3"/>
</dbReference>
<evidence type="ECO:0000256" key="4">
    <source>
        <dbReference type="ARBA" id="ARBA00022737"/>
    </source>
</evidence>
<dbReference type="AlphaFoldDB" id="A0A915DJS8"/>
<dbReference type="SMART" id="SM00409">
    <property type="entry name" value="IG"/>
    <property type="match status" value="3"/>
</dbReference>
<evidence type="ECO:0000256" key="2">
    <source>
        <dbReference type="ARBA" id="ARBA00022475"/>
    </source>
</evidence>
<evidence type="ECO:0000256" key="9">
    <source>
        <dbReference type="SAM" id="MobiDB-lite"/>
    </source>
</evidence>
<feature type="region of interest" description="Disordered" evidence="9">
    <location>
        <begin position="402"/>
        <end position="423"/>
    </location>
</feature>
<organism evidence="11 12">
    <name type="scientific">Ditylenchus dipsaci</name>
    <dbReference type="NCBI Taxonomy" id="166011"/>
    <lineage>
        <taxon>Eukaryota</taxon>
        <taxon>Metazoa</taxon>
        <taxon>Ecdysozoa</taxon>
        <taxon>Nematoda</taxon>
        <taxon>Chromadorea</taxon>
        <taxon>Rhabditida</taxon>
        <taxon>Tylenchina</taxon>
        <taxon>Tylenchomorpha</taxon>
        <taxon>Sphaerularioidea</taxon>
        <taxon>Anguinidae</taxon>
        <taxon>Anguininae</taxon>
        <taxon>Ditylenchus</taxon>
    </lineage>
</organism>
<dbReference type="InterPro" id="IPR051170">
    <property type="entry name" value="Neural/epithelial_adhesion"/>
</dbReference>
<evidence type="ECO:0000256" key="3">
    <source>
        <dbReference type="ARBA" id="ARBA00022729"/>
    </source>
</evidence>
<evidence type="ECO:0000313" key="12">
    <source>
        <dbReference type="WBParaSite" id="jg20186.2"/>
    </source>
</evidence>
<keyword evidence="6" id="KW-1015">Disulfide bond</keyword>